<dbReference type="InterPro" id="IPR017998">
    <property type="entry name" value="Chaperone_TCP-1"/>
</dbReference>
<dbReference type="SUPFAM" id="SSF48592">
    <property type="entry name" value="GroEL equatorial domain-like"/>
    <property type="match status" value="1"/>
</dbReference>
<dbReference type="InterPro" id="IPR027409">
    <property type="entry name" value="GroEL-like_apical_dom_sf"/>
</dbReference>
<keyword evidence="3" id="KW-0547">Nucleotide-binding</keyword>
<evidence type="ECO:0000256" key="4">
    <source>
        <dbReference type="ARBA" id="ARBA00022840"/>
    </source>
</evidence>
<dbReference type="PRINTS" id="PR00304">
    <property type="entry name" value="TCOMPLEXTCP1"/>
</dbReference>
<sequence length="512" mass="55963">MHFSLYKITYHIYSIILILRKESFHQMTLALIQKQSQELANLVTSTLGPRGRSILISRPDIGEPARLTKDGATVARSYNKQTPGAQLLKEASQYVEQKAGDGTTTATLLANELIQLQALNYEESQALIRAGNDAIDFLQSIADKVSSIKNVALTSLNGDIDGANMISEAYEICGSVQVTNGTEDSLKIITGARFESGWLSPYFCLNHQGKSITYDHPIIFAVDGVLEQPDQLIQALETASQNDSPLVVIASDVTGQALSLLIANHIKSAVKCVAVRSPGFGNVKSTNIQDISLMSQGKPITIKNAQLATIGKCQKFTTDDRQFFINFEESAQLSAQKQSVQKELRNQSSPFMVSQINDRISRLNGKIAEITVGGASEISQRERRDRFDDAIGACRAASQKGVVAGGGSALLQASSYILELTSGNKTDNKMRKILSDVLKKQLYKICENSGISGLYIEEKLRNQGLNAVYDVVKNEIGSFQELGIVDPVDVCCEAIRSAVQLASQVLRSWWQY</sequence>
<dbReference type="GO" id="GO:0005524">
    <property type="term" value="F:ATP binding"/>
    <property type="evidence" value="ECO:0007669"/>
    <property type="project" value="UniProtKB-KW"/>
</dbReference>
<dbReference type="InterPro" id="IPR027413">
    <property type="entry name" value="GROEL-like_equatorial_sf"/>
</dbReference>
<dbReference type="GO" id="GO:0140662">
    <property type="term" value="F:ATP-dependent protein folding chaperone"/>
    <property type="evidence" value="ECO:0007669"/>
    <property type="project" value="InterPro"/>
</dbReference>
<dbReference type="EMBL" id="AY033509">
    <property type="protein sequence ID" value="AAK54394.1"/>
    <property type="molecule type" value="Genomic_DNA"/>
</dbReference>
<dbReference type="InterPro" id="IPR002423">
    <property type="entry name" value="Cpn60/GroEL/TCP-1"/>
</dbReference>
<dbReference type="FunFam" id="3.50.7.10:FF:000001">
    <property type="entry name" value="60 kDa chaperonin"/>
    <property type="match status" value="1"/>
</dbReference>
<evidence type="ECO:0000256" key="1">
    <source>
        <dbReference type="ARBA" id="ARBA00006607"/>
    </source>
</evidence>
<dbReference type="Gene3D" id="1.10.560.10">
    <property type="entry name" value="GroEL-like equatorial domain"/>
    <property type="match status" value="1"/>
</dbReference>
<gene>
    <name evidence="6" type="primary">cpn60</name>
</gene>
<dbReference type="SUPFAM" id="SSF54849">
    <property type="entry name" value="GroEL-intermediate domain like"/>
    <property type="match status" value="1"/>
</dbReference>
<evidence type="ECO:0000313" key="6">
    <source>
        <dbReference type="EMBL" id="AAK54394.1"/>
    </source>
</evidence>
<dbReference type="SUPFAM" id="SSF52029">
    <property type="entry name" value="GroEL apical domain-like"/>
    <property type="match status" value="1"/>
</dbReference>
<reference evidence="6" key="1">
    <citation type="journal article" date="2001" name="Mol. Biol. Evol.">
        <title>Chaperonin 60 phylogeny provides further evidence for secondary loss of mitochondria among putative early-branching eukaryotes.</title>
        <authorList>
            <person name="Horner D.S."/>
            <person name="Embley T.M."/>
        </authorList>
    </citation>
    <scope>NUCLEOTIDE SEQUENCE</scope>
    <source>
        <strain evidence="6">ATCC 50380</strain>
    </source>
</reference>
<organism evidence="6">
    <name type="scientific">Spironucleus barkhanus</name>
    <dbReference type="NCBI Taxonomy" id="103874"/>
    <lineage>
        <taxon>Eukaryota</taxon>
        <taxon>Metamonada</taxon>
        <taxon>Diplomonadida</taxon>
        <taxon>Hexamitidae</taxon>
        <taxon>Hexamitinae</taxon>
        <taxon>Spironucleus</taxon>
    </lineage>
</organism>
<dbReference type="PANTHER" id="PTHR45633">
    <property type="entry name" value="60 KDA HEAT SHOCK PROTEIN, MITOCHONDRIAL"/>
    <property type="match status" value="1"/>
</dbReference>
<keyword evidence="5" id="KW-0143">Chaperone</keyword>
<reference evidence="6" key="2">
    <citation type="submission" date="2001-04" db="EMBL/GenBank/DDBJ databases">
        <authorList>
            <person name="Horner D."/>
            <person name="Embley T.M."/>
        </authorList>
    </citation>
    <scope>NUCLEOTIDE SEQUENCE</scope>
    <source>
        <strain evidence="6">ATCC 50380</strain>
    </source>
</reference>
<evidence type="ECO:0000256" key="5">
    <source>
        <dbReference type="ARBA" id="ARBA00023186"/>
    </source>
</evidence>
<dbReference type="GO" id="GO:0042026">
    <property type="term" value="P:protein refolding"/>
    <property type="evidence" value="ECO:0007669"/>
    <property type="project" value="InterPro"/>
</dbReference>
<comment type="similarity">
    <text evidence="2">Belongs to the TCP-1 chaperonin family.</text>
</comment>
<evidence type="ECO:0000256" key="2">
    <source>
        <dbReference type="ARBA" id="ARBA00008020"/>
    </source>
</evidence>
<dbReference type="InterPro" id="IPR001844">
    <property type="entry name" value="Cpn60/GroEL"/>
</dbReference>
<dbReference type="AlphaFoldDB" id="Q95UT0"/>
<accession>Q95UT0</accession>
<dbReference type="Gene3D" id="3.30.260.10">
    <property type="entry name" value="TCP-1-like chaperonin intermediate domain"/>
    <property type="match status" value="1"/>
</dbReference>
<name>Q95UT0_SPIBA</name>
<keyword evidence="4" id="KW-0067">ATP-binding</keyword>
<dbReference type="InterPro" id="IPR027410">
    <property type="entry name" value="TCP-1-like_intermed_sf"/>
</dbReference>
<evidence type="ECO:0000256" key="3">
    <source>
        <dbReference type="ARBA" id="ARBA00022741"/>
    </source>
</evidence>
<dbReference type="Pfam" id="PF00118">
    <property type="entry name" value="Cpn60_TCP1"/>
    <property type="match status" value="2"/>
</dbReference>
<protein>
    <submittedName>
        <fullName evidence="6">CPN60</fullName>
    </submittedName>
</protein>
<proteinExistence type="inferred from homology"/>
<dbReference type="Gene3D" id="3.50.7.10">
    <property type="entry name" value="GroEL"/>
    <property type="match status" value="1"/>
</dbReference>
<comment type="similarity">
    <text evidence="1">Belongs to the chaperonin (HSP60) family.</text>
</comment>